<dbReference type="GeneID" id="59162717"/>
<feature type="domain" description="SnoaL-like" evidence="1">
    <location>
        <begin position="12"/>
        <end position="112"/>
    </location>
</feature>
<dbReference type="EMBL" id="CP044548">
    <property type="protein sequence ID" value="QFQ31533.1"/>
    <property type="molecule type" value="Genomic_DNA"/>
</dbReference>
<dbReference type="InterPro" id="IPR037401">
    <property type="entry name" value="SnoaL-like"/>
</dbReference>
<proteinExistence type="predicted"/>
<dbReference type="SUPFAM" id="SSF54427">
    <property type="entry name" value="NTF2-like"/>
    <property type="match status" value="1"/>
</dbReference>
<protein>
    <submittedName>
        <fullName evidence="2">DUF4440 domain-containing protein</fullName>
    </submittedName>
</protein>
<dbReference type="Gene3D" id="3.10.450.50">
    <property type="match status" value="1"/>
</dbReference>
<name>A0A5P8FQW6_9MICO</name>
<reference evidence="2 3" key="1">
    <citation type="submission" date="2019-09" db="EMBL/GenBank/DDBJ databases">
        <title>Complete Genome Sequence of Janibacter melonis M714 with both human health impact and industrial applications.</title>
        <authorList>
            <person name="Jin M."/>
            <person name="Zhao Q.R."/>
        </authorList>
    </citation>
    <scope>NUCLEOTIDE SEQUENCE [LARGE SCALE GENOMIC DNA]</scope>
    <source>
        <strain evidence="2 3">M714</strain>
    </source>
</reference>
<dbReference type="InterPro" id="IPR032710">
    <property type="entry name" value="NTF2-like_dom_sf"/>
</dbReference>
<sequence>MTDHDVAVSLLDRIVAAAEAGDPADIYEIYAPDAVIWHNHDLKESSVEQNARLLAAMDRWVADRRYTERRISTFPGGAVQQHVLRGTRRSTGEEVALHACVVIAVEDGRVTRLDEYIDSAEASRFAP</sequence>
<evidence type="ECO:0000259" key="1">
    <source>
        <dbReference type="Pfam" id="PF12680"/>
    </source>
</evidence>
<dbReference type="RefSeq" id="WP_123092731.1">
    <property type="nucleotide sequence ID" value="NZ_CP044548.2"/>
</dbReference>
<dbReference type="KEGG" id="jme:EEW87_016110"/>
<dbReference type="OrthoDB" id="7207122at2"/>
<evidence type="ECO:0000313" key="2">
    <source>
        <dbReference type="EMBL" id="QFQ31533.1"/>
    </source>
</evidence>
<dbReference type="Pfam" id="PF12680">
    <property type="entry name" value="SnoaL_2"/>
    <property type="match status" value="1"/>
</dbReference>
<organism evidence="2 3">
    <name type="scientific">Janibacter melonis</name>
    <dbReference type="NCBI Taxonomy" id="262209"/>
    <lineage>
        <taxon>Bacteria</taxon>
        <taxon>Bacillati</taxon>
        <taxon>Actinomycetota</taxon>
        <taxon>Actinomycetes</taxon>
        <taxon>Micrococcales</taxon>
        <taxon>Intrasporangiaceae</taxon>
        <taxon>Janibacter</taxon>
    </lineage>
</organism>
<dbReference type="Proteomes" id="UP000271708">
    <property type="component" value="Chromosome"/>
</dbReference>
<accession>A0A5P8FQW6</accession>
<evidence type="ECO:0000313" key="3">
    <source>
        <dbReference type="Proteomes" id="UP000271708"/>
    </source>
</evidence>
<dbReference type="AlphaFoldDB" id="A0A5P8FQW6"/>
<gene>
    <name evidence="2" type="ORF">EEW87_016110</name>
</gene>